<gene>
    <name evidence="2" type="ORF">A3SI_06269</name>
</gene>
<evidence type="ECO:0000313" key="3">
    <source>
        <dbReference type="Proteomes" id="UP000005551"/>
    </source>
</evidence>
<sequence>MTFKKENYTTTVPKAKVVVPGFKQAFSQFEERMVLDQCSKSMASNYGRNIAHMALHFGKLPHEVPIDQVNSYLYRLTVYDNLSISFFKQTVFGLRYWYRLFGLNDQALHMPSIKHTQTLPTVLSKQECKDIFAAPRLLKHRFLLAFAYAAGLRMNELSLLTPCLLAKKKGNETKRTSKRKETKPNDHETPKKERKRT</sequence>
<feature type="compositionally biased region" description="Basic and acidic residues" evidence="1">
    <location>
        <begin position="182"/>
        <end position="191"/>
    </location>
</feature>
<dbReference type="RefSeq" id="WP_009054067.1">
    <property type="nucleotide sequence ID" value="NZ_AJYA01000014.1"/>
</dbReference>
<dbReference type="STRING" id="1189621.A3SI_06269"/>
<reference evidence="2 3" key="1">
    <citation type="submission" date="2012-05" db="EMBL/GenBank/DDBJ databases">
        <title>Genome sequence of Nitritalea halalkaliphila LW7.</title>
        <authorList>
            <person name="Jangir P.K."/>
            <person name="Singh A."/>
            <person name="Shivaji S."/>
            <person name="Sharma R."/>
        </authorList>
    </citation>
    <scope>NUCLEOTIDE SEQUENCE [LARGE SCALE GENOMIC DNA]</scope>
    <source>
        <strain evidence="2 3">LW7</strain>
    </source>
</reference>
<protein>
    <submittedName>
        <fullName evidence="2">Integrase family protein</fullName>
    </submittedName>
</protein>
<feature type="region of interest" description="Disordered" evidence="1">
    <location>
        <begin position="170"/>
        <end position="197"/>
    </location>
</feature>
<dbReference type="Proteomes" id="UP000005551">
    <property type="component" value="Unassembled WGS sequence"/>
</dbReference>
<organism evidence="2 3">
    <name type="scientific">Nitritalea halalkaliphila LW7</name>
    <dbReference type="NCBI Taxonomy" id="1189621"/>
    <lineage>
        <taxon>Bacteria</taxon>
        <taxon>Pseudomonadati</taxon>
        <taxon>Bacteroidota</taxon>
        <taxon>Cytophagia</taxon>
        <taxon>Cytophagales</taxon>
        <taxon>Cyclobacteriaceae</taxon>
        <taxon>Nitritalea</taxon>
    </lineage>
</organism>
<comment type="caution">
    <text evidence="2">The sequence shown here is derived from an EMBL/GenBank/DDBJ whole genome shotgun (WGS) entry which is preliminary data.</text>
</comment>
<keyword evidence="3" id="KW-1185">Reference proteome</keyword>
<accession>I5C6U4</accession>
<evidence type="ECO:0000256" key="1">
    <source>
        <dbReference type="SAM" id="MobiDB-lite"/>
    </source>
</evidence>
<name>I5C6U4_9BACT</name>
<dbReference type="GO" id="GO:0003677">
    <property type="term" value="F:DNA binding"/>
    <property type="evidence" value="ECO:0007669"/>
    <property type="project" value="InterPro"/>
</dbReference>
<dbReference type="OrthoDB" id="9801717at2"/>
<proteinExistence type="predicted"/>
<evidence type="ECO:0000313" key="2">
    <source>
        <dbReference type="EMBL" id="EIM77546.1"/>
    </source>
</evidence>
<dbReference type="EMBL" id="AJYA01000014">
    <property type="protein sequence ID" value="EIM77546.1"/>
    <property type="molecule type" value="Genomic_DNA"/>
</dbReference>
<dbReference type="InterPro" id="IPR011010">
    <property type="entry name" value="DNA_brk_join_enz"/>
</dbReference>
<dbReference type="SUPFAM" id="SSF56349">
    <property type="entry name" value="DNA breaking-rejoining enzymes"/>
    <property type="match status" value="1"/>
</dbReference>
<dbReference type="AlphaFoldDB" id="I5C6U4"/>